<keyword evidence="4" id="KW-0444">Lipid biosynthesis</keyword>
<evidence type="ECO:0000256" key="2">
    <source>
        <dbReference type="ARBA" id="ARBA00022679"/>
    </source>
</evidence>
<reference evidence="6 7" key="1">
    <citation type="journal article" date="2024" name="Front. Microbiol.">
        <title>Novel thermophilic genera Geochorda gen. nov. and Carboxydochorda gen. nov. from the deep terrestrial subsurface reveal the ecophysiological diversity in the class Limnochordia.</title>
        <authorList>
            <person name="Karnachuk O.V."/>
            <person name="Lukina A.P."/>
            <person name="Avakyan M.R."/>
            <person name="Kadnikov V.V."/>
            <person name="Begmatov S."/>
            <person name="Beletsky A.V."/>
            <person name="Vlasova K.G."/>
            <person name="Novikov A.A."/>
            <person name="Shcherbakova V.A."/>
            <person name="Mardanov A.V."/>
            <person name="Ravin N.V."/>
        </authorList>
    </citation>
    <scope>NUCLEOTIDE SEQUENCE [LARGE SCALE GENOMIC DNA]</scope>
    <source>
        <strain evidence="6 7">L945</strain>
    </source>
</reference>
<evidence type="ECO:0000313" key="7">
    <source>
        <dbReference type="Proteomes" id="UP001332192"/>
    </source>
</evidence>
<dbReference type="EC" id="2.3.1.51" evidence="4"/>
<protein>
    <recommendedName>
        <fullName evidence="4">1-acyl-sn-glycerol-3-phosphate acyltransferase</fullName>
        <ecNumber evidence="4">2.3.1.51</ecNumber>
    </recommendedName>
</protein>
<evidence type="ECO:0000256" key="1">
    <source>
        <dbReference type="ARBA" id="ARBA00008655"/>
    </source>
</evidence>
<keyword evidence="2 4" id="KW-0808">Transferase</keyword>
<evidence type="ECO:0000259" key="5">
    <source>
        <dbReference type="SMART" id="SM00563"/>
    </source>
</evidence>
<evidence type="ECO:0000256" key="3">
    <source>
        <dbReference type="ARBA" id="ARBA00023315"/>
    </source>
</evidence>
<dbReference type="InterPro" id="IPR002123">
    <property type="entry name" value="Plipid/glycerol_acylTrfase"/>
</dbReference>
<dbReference type="PANTHER" id="PTHR10434:SF11">
    <property type="entry name" value="1-ACYL-SN-GLYCEROL-3-PHOSPHATE ACYLTRANSFERASE"/>
    <property type="match status" value="1"/>
</dbReference>
<dbReference type="CDD" id="cd07989">
    <property type="entry name" value="LPLAT_AGPAT-like"/>
    <property type="match status" value="1"/>
</dbReference>
<keyword evidence="4" id="KW-0443">Lipid metabolism</keyword>
<comment type="catalytic activity">
    <reaction evidence="4">
        <text>a 1-acyl-sn-glycero-3-phosphate + an acyl-CoA = a 1,2-diacyl-sn-glycero-3-phosphate + CoA</text>
        <dbReference type="Rhea" id="RHEA:19709"/>
        <dbReference type="ChEBI" id="CHEBI:57287"/>
        <dbReference type="ChEBI" id="CHEBI:57970"/>
        <dbReference type="ChEBI" id="CHEBI:58342"/>
        <dbReference type="ChEBI" id="CHEBI:58608"/>
        <dbReference type="EC" id="2.3.1.51"/>
    </reaction>
</comment>
<accession>A0ABZ1C0K4</accession>
<evidence type="ECO:0000256" key="4">
    <source>
        <dbReference type="RuleBase" id="RU361267"/>
    </source>
</evidence>
<dbReference type="SUPFAM" id="SSF69593">
    <property type="entry name" value="Glycerol-3-phosphate (1)-acyltransferase"/>
    <property type="match status" value="1"/>
</dbReference>
<dbReference type="EMBL" id="CP141615">
    <property type="protein sequence ID" value="WRP18557.1"/>
    <property type="molecule type" value="Genomic_DNA"/>
</dbReference>
<keyword evidence="3 4" id="KW-0012">Acyltransferase</keyword>
<name>A0ABZ1C0K4_9FIRM</name>
<dbReference type="InterPro" id="IPR004552">
    <property type="entry name" value="AGP_acyltrans"/>
</dbReference>
<dbReference type="GO" id="GO:0016746">
    <property type="term" value="F:acyltransferase activity"/>
    <property type="evidence" value="ECO:0007669"/>
    <property type="project" value="UniProtKB-KW"/>
</dbReference>
<keyword evidence="7" id="KW-1185">Reference proteome</keyword>
<feature type="domain" description="Phospholipid/glycerol acyltransferase" evidence="5">
    <location>
        <begin position="38"/>
        <end position="150"/>
    </location>
</feature>
<sequence>MAGDLLYRSARWVLRAVLVRYFRVRAYGIDRIPASGPVLLAINHLSMLDPLLIGVVVPRPVHFMAKEELFRYPVLGQLLPKVHAFPVRRGEADREAIHQALRRLQEGQVVGVFPEGTRSQDGRLLEIQGGTALLALKSGAPILPIAITGTERAMPRGAYWPRRVRVEIRVGKLIYPETSPCQHAGRDRIHSTSRRLAEELGALLEQAHVALGPGSG</sequence>
<dbReference type="SMART" id="SM00563">
    <property type="entry name" value="PlsC"/>
    <property type="match status" value="1"/>
</dbReference>
<evidence type="ECO:0000313" key="6">
    <source>
        <dbReference type="EMBL" id="WRP18557.1"/>
    </source>
</evidence>
<comment type="domain">
    <text evidence="4">The HXXXXD motif is essential for acyltransferase activity and may constitute the binding site for the phosphate moiety of the glycerol-3-phosphate.</text>
</comment>
<organism evidence="6 7">
    <name type="scientific">Carboxydichorda subterranea</name>
    <dbReference type="NCBI Taxonomy" id="3109565"/>
    <lineage>
        <taxon>Bacteria</taxon>
        <taxon>Bacillati</taxon>
        <taxon>Bacillota</taxon>
        <taxon>Limnochordia</taxon>
        <taxon>Limnochordales</taxon>
        <taxon>Geochordaceae</taxon>
        <taxon>Carboxydichorda</taxon>
    </lineage>
</organism>
<gene>
    <name evidence="6" type="ORF">U7230_06030</name>
</gene>
<keyword evidence="4" id="KW-0594">Phospholipid biosynthesis</keyword>
<keyword evidence="4" id="KW-1208">Phospholipid metabolism</keyword>
<dbReference type="RefSeq" id="WP_324717830.1">
    <property type="nucleotide sequence ID" value="NZ_CP141615.1"/>
</dbReference>
<dbReference type="NCBIfam" id="TIGR00530">
    <property type="entry name" value="AGP_acyltrn"/>
    <property type="match status" value="1"/>
</dbReference>
<dbReference type="Proteomes" id="UP001332192">
    <property type="component" value="Chromosome"/>
</dbReference>
<comment type="similarity">
    <text evidence="1 4">Belongs to the 1-acyl-sn-glycerol-3-phosphate acyltransferase family.</text>
</comment>
<dbReference type="PANTHER" id="PTHR10434">
    <property type="entry name" value="1-ACYL-SN-GLYCEROL-3-PHOSPHATE ACYLTRANSFERASE"/>
    <property type="match status" value="1"/>
</dbReference>
<dbReference type="Pfam" id="PF01553">
    <property type="entry name" value="Acyltransferase"/>
    <property type="match status" value="1"/>
</dbReference>
<proteinExistence type="inferred from homology"/>